<gene>
    <name evidence="4 5" type="primary">aat</name>
    <name evidence="5" type="ORF">ACFSDX_11690</name>
</gene>
<comment type="catalytic activity">
    <reaction evidence="4">
        <text>N-terminal L-arginyl-[protein] + L-leucyl-tRNA(Leu) = N-terminal L-leucyl-L-arginyl-[protein] + tRNA(Leu) + H(+)</text>
        <dbReference type="Rhea" id="RHEA:50416"/>
        <dbReference type="Rhea" id="RHEA-COMP:9613"/>
        <dbReference type="Rhea" id="RHEA-COMP:9622"/>
        <dbReference type="Rhea" id="RHEA-COMP:12672"/>
        <dbReference type="Rhea" id="RHEA-COMP:12673"/>
        <dbReference type="ChEBI" id="CHEBI:15378"/>
        <dbReference type="ChEBI" id="CHEBI:64719"/>
        <dbReference type="ChEBI" id="CHEBI:78442"/>
        <dbReference type="ChEBI" id="CHEBI:78494"/>
        <dbReference type="ChEBI" id="CHEBI:133044"/>
        <dbReference type="EC" id="2.3.2.6"/>
    </reaction>
</comment>
<dbReference type="HAMAP" id="MF_00688">
    <property type="entry name" value="Leu_Phe_trans"/>
    <property type="match status" value="1"/>
</dbReference>
<keyword evidence="6" id="KW-1185">Reference proteome</keyword>
<evidence type="ECO:0000313" key="5">
    <source>
        <dbReference type="EMBL" id="MFD1873095.1"/>
    </source>
</evidence>
<dbReference type="InterPro" id="IPR004616">
    <property type="entry name" value="Leu/Phe-tRNA_Trfase"/>
</dbReference>
<dbReference type="InterPro" id="IPR042221">
    <property type="entry name" value="Leu/Phe-tRNA_Trfase_N"/>
</dbReference>
<dbReference type="SUPFAM" id="SSF55729">
    <property type="entry name" value="Acyl-CoA N-acyltransferases (Nat)"/>
    <property type="match status" value="1"/>
</dbReference>
<comment type="catalytic activity">
    <reaction evidence="4">
        <text>L-phenylalanyl-tRNA(Phe) + an N-terminal L-alpha-aminoacyl-[protein] = an N-terminal L-phenylalanyl-L-alpha-aminoacyl-[protein] + tRNA(Phe)</text>
        <dbReference type="Rhea" id="RHEA:43632"/>
        <dbReference type="Rhea" id="RHEA-COMP:9668"/>
        <dbReference type="Rhea" id="RHEA-COMP:9699"/>
        <dbReference type="Rhea" id="RHEA-COMP:10636"/>
        <dbReference type="Rhea" id="RHEA-COMP:10637"/>
        <dbReference type="ChEBI" id="CHEBI:78442"/>
        <dbReference type="ChEBI" id="CHEBI:78531"/>
        <dbReference type="ChEBI" id="CHEBI:78597"/>
        <dbReference type="ChEBI" id="CHEBI:83561"/>
        <dbReference type="EC" id="2.3.2.6"/>
    </reaction>
</comment>
<keyword evidence="1 4" id="KW-0963">Cytoplasm</keyword>
<dbReference type="InterPro" id="IPR042203">
    <property type="entry name" value="Leu/Phe-tRNA_Trfase_C"/>
</dbReference>
<comment type="catalytic activity">
    <reaction evidence="4">
        <text>N-terminal L-lysyl-[protein] + L-leucyl-tRNA(Leu) = N-terminal L-leucyl-L-lysyl-[protein] + tRNA(Leu) + H(+)</text>
        <dbReference type="Rhea" id="RHEA:12340"/>
        <dbReference type="Rhea" id="RHEA-COMP:9613"/>
        <dbReference type="Rhea" id="RHEA-COMP:9622"/>
        <dbReference type="Rhea" id="RHEA-COMP:12670"/>
        <dbReference type="Rhea" id="RHEA-COMP:12671"/>
        <dbReference type="ChEBI" id="CHEBI:15378"/>
        <dbReference type="ChEBI" id="CHEBI:65249"/>
        <dbReference type="ChEBI" id="CHEBI:78442"/>
        <dbReference type="ChEBI" id="CHEBI:78494"/>
        <dbReference type="ChEBI" id="CHEBI:133043"/>
        <dbReference type="EC" id="2.3.2.6"/>
    </reaction>
</comment>
<evidence type="ECO:0000256" key="3">
    <source>
        <dbReference type="ARBA" id="ARBA00023315"/>
    </source>
</evidence>
<sequence length="219" mass="23965">MSLTFPPPTAARDDLDGLLLLGGQPTVENLVAAYAQGIFPWPVPGWPLAWFCPPRRGILRLSELHVGRSLARAQRQSPWRISFDEAFGQVMRACQAQPRPGQDGTWITPQLVRGYEALHAAGHAHSVEVWEGEELVGGLYGVAVRGVFAGESMFHHRPNASKLAVLALAGHLGERGASFFDIQQLTPHMLALGAEEVSRDEFLALLVAEQDASRLLFEE</sequence>
<comment type="caution">
    <text evidence="5">The sequence shown here is derived from an EMBL/GenBank/DDBJ whole genome shotgun (WGS) entry which is preliminary data.</text>
</comment>
<dbReference type="Proteomes" id="UP001597197">
    <property type="component" value="Unassembled WGS sequence"/>
</dbReference>
<dbReference type="Pfam" id="PF03588">
    <property type="entry name" value="Leu_Phe_trans"/>
    <property type="match status" value="1"/>
</dbReference>
<dbReference type="NCBIfam" id="TIGR00667">
    <property type="entry name" value="aat"/>
    <property type="match status" value="1"/>
</dbReference>
<accession>A0ABW4QU43</accession>
<comment type="subcellular location">
    <subcellularLocation>
        <location evidence="4">Cytoplasm</location>
    </subcellularLocation>
</comment>
<dbReference type="InterPro" id="IPR016181">
    <property type="entry name" value="Acyl_CoA_acyltransferase"/>
</dbReference>
<evidence type="ECO:0000313" key="6">
    <source>
        <dbReference type="Proteomes" id="UP001597197"/>
    </source>
</evidence>
<dbReference type="PANTHER" id="PTHR30098:SF2">
    <property type="entry name" value="LEUCYL_PHENYLALANYL-TRNA--PROTEIN TRANSFERASE"/>
    <property type="match status" value="1"/>
</dbReference>
<dbReference type="Gene3D" id="3.40.630.70">
    <property type="entry name" value="Leucyl/phenylalanyl-tRNA-protein transferase, C-terminal domain"/>
    <property type="match status" value="1"/>
</dbReference>
<evidence type="ECO:0000256" key="2">
    <source>
        <dbReference type="ARBA" id="ARBA00022679"/>
    </source>
</evidence>
<name>A0ABW4QU43_9BACT</name>
<comment type="function">
    <text evidence="4">Functions in the N-end rule pathway of protein degradation where it conjugates Leu, Phe and, less efficiently, Met from aminoacyl-tRNAs to the N-termini of proteins containing an N-terminal arginine or lysine.</text>
</comment>
<keyword evidence="2 4" id="KW-0808">Transferase</keyword>
<keyword evidence="3 4" id="KW-0012">Acyltransferase</keyword>
<evidence type="ECO:0000256" key="1">
    <source>
        <dbReference type="ARBA" id="ARBA00022490"/>
    </source>
</evidence>
<evidence type="ECO:0000256" key="4">
    <source>
        <dbReference type="HAMAP-Rule" id="MF_00688"/>
    </source>
</evidence>
<reference evidence="6" key="1">
    <citation type="journal article" date="2019" name="Int. J. Syst. Evol. Microbiol.">
        <title>The Global Catalogue of Microorganisms (GCM) 10K type strain sequencing project: providing services to taxonomists for standard genome sequencing and annotation.</title>
        <authorList>
            <consortium name="The Broad Institute Genomics Platform"/>
            <consortium name="The Broad Institute Genome Sequencing Center for Infectious Disease"/>
            <person name="Wu L."/>
            <person name="Ma J."/>
        </authorList>
    </citation>
    <scope>NUCLEOTIDE SEQUENCE [LARGE SCALE GENOMIC DNA]</scope>
    <source>
        <strain evidence="6">CGMCC 1.15795</strain>
    </source>
</reference>
<dbReference type="EMBL" id="JBHUFD010000003">
    <property type="protein sequence ID" value="MFD1873095.1"/>
    <property type="molecule type" value="Genomic_DNA"/>
</dbReference>
<dbReference type="PANTHER" id="PTHR30098">
    <property type="entry name" value="LEUCYL/PHENYLALANYL-TRNA--PROTEIN TRANSFERASE"/>
    <property type="match status" value="1"/>
</dbReference>
<dbReference type="GO" id="GO:0008914">
    <property type="term" value="F:leucyl-tRNA--protein transferase activity"/>
    <property type="evidence" value="ECO:0007669"/>
    <property type="project" value="UniProtKB-EC"/>
</dbReference>
<protein>
    <recommendedName>
        <fullName evidence="4">Leucyl/phenylalanyl-tRNA--protein transferase</fullName>
        <ecNumber evidence="4">2.3.2.6</ecNumber>
    </recommendedName>
    <alternativeName>
        <fullName evidence="4">L/F-transferase</fullName>
    </alternativeName>
    <alternativeName>
        <fullName evidence="4">Leucyltransferase</fullName>
    </alternativeName>
    <alternativeName>
        <fullName evidence="4">Phenyalanyltransferase</fullName>
    </alternativeName>
</protein>
<comment type="similarity">
    <text evidence="4">Belongs to the L/F-transferase family.</text>
</comment>
<organism evidence="5 6">
    <name type="scientific">Hymenobacter bucti</name>
    <dbReference type="NCBI Taxonomy" id="1844114"/>
    <lineage>
        <taxon>Bacteria</taxon>
        <taxon>Pseudomonadati</taxon>
        <taxon>Bacteroidota</taxon>
        <taxon>Cytophagia</taxon>
        <taxon>Cytophagales</taxon>
        <taxon>Hymenobacteraceae</taxon>
        <taxon>Hymenobacter</taxon>
    </lineage>
</organism>
<dbReference type="RefSeq" id="WP_382313607.1">
    <property type="nucleotide sequence ID" value="NZ_JBHUFD010000003.1"/>
</dbReference>
<dbReference type="Gene3D" id="3.30.70.3550">
    <property type="entry name" value="Leucyl/phenylalanyl-tRNA-protein transferase, N-terminal domain"/>
    <property type="match status" value="1"/>
</dbReference>
<proteinExistence type="inferred from homology"/>
<dbReference type="EC" id="2.3.2.6" evidence="4"/>